<comment type="caution">
    <text evidence="2">The sequence shown here is derived from an EMBL/GenBank/DDBJ whole genome shotgun (WGS) entry which is preliminary data.</text>
</comment>
<keyword evidence="1" id="KW-0175">Coiled coil</keyword>
<name>A0A2P7MZD6_9CYAN</name>
<dbReference type="AlphaFoldDB" id="A0A2P7MZD6"/>
<dbReference type="EMBL" id="PXXO01000003">
    <property type="protein sequence ID" value="PSJ06570.1"/>
    <property type="molecule type" value="Genomic_DNA"/>
</dbReference>
<dbReference type="Proteomes" id="UP000243002">
    <property type="component" value="Unassembled WGS sequence"/>
</dbReference>
<proteinExistence type="predicted"/>
<evidence type="ECO:0000313" key="3">
    <source>
        <dbReference type="Proteomes" id="UP000243002"/>
    </source>
</evidence>
<reference evidence="2 3" key="1">
    <citation type="journal article" date="2018" name="Environ. Microbiol.">
        <title>Ecological and genomic features of two widespread freshwater picocyanobacteria.</title>
        <authorList>
            <person name="Cabello-Yeves P.J."/>
            <person name="Picazo A."/>
            <person name="Camacho A."/>
            <person name="Callieri C."/>
            <person name="Rosselli R."/>
            <person name="Roda-Garcia J.J."/>
            <person name="Coutinho F.H."/>
            <person name="Rodriguez-Valera F."/>
        </authorList>
    </citation>
    <scope>NUCLEOTIDE SEQUENCE [LARGE SCALE GENOMIC DNA]</scope>
    <source>
        <strain evidence="2 3">Tous</strain>
    </source>
</reference>
<accession>A0A2P7MZD6</accession>
<sequence>MATRSAAGNPASAESPFCRPIAPEGAFCKPEEDPFLLLESTLRSVQEILLRRRGLSLRRTWIEQPYGEEEITLLEEEVIPAIQQCLARIDELDERLLAEQELLRRSQLEAQRRLMLA</sequence>
<evidence type="ECO:0000313" key="2">
    <source>
        <dbReference type="EMBL" id="PSJ06570.1"/>
    </source>
</evidence>
<dbReference type="OrthoDB" id="561495at2"/>
<feature type="coiled-coil region" evidence="1">
    <location>
        <begin position="82"/>
        <end position="109"/>
    </location>
</feature>
<keyword evidence="3" id="KW-1185">Reference proteome</keyword>
<organism evidence="2 3">
    <name type="scientific">Cyanobium usitatum str. Tous</name>
    <dbReference type="NCBI Taxonomy" id="2116684"/>
    <lineage>
        <taxon>Bacteria</taxon>
        <taxon>Bacillati</taxon>
        <taxon>Cyanobacteriota</taxon>
        <taxon>Cyanophyceae</taxon>
        <taxon>Synechococcales</taxon>
        <taxon>Prochlorococcaceae</taxon>
        <taxon>Cyanobium</taxon>
    </lineage>
</organism>
<gene>
    <name evidence="2" type="ORF">C7K55_03745</name>
</gene>
<evidence type="ECO:0000256" key="1">
    <source>
        <dbReference type="SAM" id="Coils"/>
    </source>
</evidence>
<protein>
    <submittedName>
        <fullName evidence="2">Uncharacterized protein</fullName>
    </submittedName>
</protein>
<dbReference type="RefSeq" id="WP_106502076.1">
    <property type="nucleotide sequence ID" value="NZ_PXXO01000003.1"/>
</dbReference>